<dbReference type="EMBL" id="JANJYI010000002">
    <property type="protein sequence ID" value="KAK2660015.1"/>
    <property type="molecule type" value="Genomic_DNA"/>
</dbReference>
<sequence>MGNQNTPVFMSFHNQPHHIMLPSCGLSQRLKPPQKQSLYMGQNLSPPQQIVLPHIRLSTLQLELRFFLLNSTAQILQKYHRNPRWVKDHAQAVDFHFWEPLNLRNSPLPGRQAGGFRFRVLENSSNSRGFAELGLNKSCFWDVQEKKTNKNRRRWVWR</sequence>
<dbReference type="AlphaFoldDB" id="A0AAD9XIB0"/>
<proteinExistence type="predicted"/>
<evidence type="ECO:0000313" key="1">
    <source>
        <dbReference type="EMBL" id="KAK2660015.1"/>
    </source>
</evidence>
<dbReference type="Proteomes" id="UP001280121">
    <property type="component" value="Unassembled WGS sequence"/>
</dbReference>
<evidence type="ECO:0000313" key="2">
    <source>
        <dbReference type="Proteomes" id="UP001280121"/>
    </source>
</evidence>
<accession>A0AAD9XIB0</accession>
<name>A0AAD9XIB0_9ROSI</name>
<keyword evidence="2" id="KW-1185">Reference proteome</keyword>
<reference evidence="1" key="1">
    <citation type="journal article" date="2023" name="Plant J.">
        <title>Genome sequences and population genomics provide insights into the demographic history, inbreeding, and mutation load of two 'living fossil' tree species of Dipteronia.</title>
        <authorList>
            <person name="Feng Y."/>
            <person name="Comes H.P."/>
            <person name="Chen J."/>
            <person name="Zhu S."/>
            <person name="Lu R."/>
            <person name="Zhang X."/>
            <person name="Li P."/>
            <person name="Qiu J."/>
            <person name="Olsen K.M."/>
            <person name="Qiu Y."/>
        </authorList>
    </citation>
    <scope>NUCLEOTIDE SEQUENCE</scope>
    <source>
        <strain evidence="1">KIB01</strain>
    </source>
</reference>
<comment type="caution">
    <text evidence="1">The sequence shown here is derived from an EMBL/GenBank/DDBJ whole genome shotgun (WGS) entry which is preliminary data.</text>
</comment>
<gene>
    <name evidence="1" type="ORF">Ddye_006548</name>
</gene>
<protein>
    <submittedName>
        <fullName evidence="1">Uncharacterized protein</fullName>
    </submittedName>
</protein>
<organism evidence="1 2">
    <name type="scientific">Dipteronia dyeriana</name>
    <dbReference type="NCBI Taxonomy" id="168575"/>
    <lineage>
        <taxon>Eukaryota</taxon>
        <taxon>Viridiplantae</taxon>
        <taxon>Streptophyta</taxon>
        <taxon>Embryophyta</taxon>
        <taxon>Tracheophyta</taxon>
        <taxon>Spermatophyta</taxon>
        <taxon>Magnoliopsida</taxon>
        <taxon>eudicotyledons</taxon>
        <taxon>Gunneridae</taxon>
        <taxon>Pentapetalae</taxon>
        <taxon>rosids</taxon>
        <taxon>malvids</taxon>
        <taxon>Sapindales</taxon>
        <taxon>Sapindaceae</taxon>
        <taxon>Hippocastanoideae</taxon>
        <taxon>Acereae</taxon>
        <taxon>Dipteronia</taxon>
    </lineage>
</organism>